<keyword evidence="1" id="KW-0472">Membrane</keyword>
<name>A0ABW3I892_9PAST</name>
<keyword evidence="1" id="KW-1133">Transmembrane helix</keyword>
<dbReference type="EMBL" id="JBHTJN010000009">
    <property type="protein sequence ID" value="MFD0966026.1"/>
    <property type="molecule type" value="Genomic_DNA"/>
</dbReference>
<evidence type="ECO:0000313" key="2">
    <source>
        <dbReference type="EMBL" id="MFD0966026.1"/>
    </source>
</evidence>
<evidence type="ECO:0000256" key="1">
    <source>
        <dbReference type="SAM" id="Phobius"/>
    </source>
</evidence>
<keyword evidence="3" id="KW-1185">Reference proteome</keyword>
<gene>
    <name evidence="2" type="ORF">ACFQ02_04060</name>
</gene>
<dbReference type="Pfam" id="PF06196">
    <property type="entry name" value="DUF997"/>
    <property type="match status" value="1"/>
</dbReference>
<comment type="caution">
    <text evidence="2">The sequence shown here is derived from an EMBL/GenBank/DDBJ whole genome shotgun (WGS) entry which is preliminary data.</text>
</comment>
<dbReference type="Proteomes" id="UP001596996">
    <property type="component" value="Unassembled WGS sequence"/>
</dbReference>
<sequence length="82" mass="9596">MKVNERYKQTAIEARWAIWLTVFYAIGWCVCAYLPQSSTMGALGFPLWFELSCIYLPIAFVIITYLVVKKIYKNISLDKEKH</sequence>
<keyword evidence="1" id="KW-0812">Transmembrane</keyword>
<reference evidence="3" key="1">
    <citation type="journal article" date="2019" name="Int. J. Syst. Evol. Microbiol.">
        <title>The Global Catalogue of Microorganisms (GCM) 10K type strain sequencing project: providing services to taxonomists for standard genome sequencing and annotation.</title>
        <authorList>
            <consortium name="The Broad Institute Genomics Platform"/>
            <consortium name="The Broad Institute Genome Sequencing Center for Infectious Disease"/>
            <person name="Wu L."/>
            <person name="Ma J."/>
        </authorList>
    </citation>
    <scope>NUCLEOTIDE SEQUENCE [LARGE SCALE GENOMIC DNA]</scope>
    <source>
        <strain evidence="3">CCUG 61707</strain>
    </source>
</reference>
<proteinExistence type="predicted"/>
<evidence type="ECO:0000313" key="3">
    <source>
        <dbReference type="Proteomes" id="UP001596996"/>
    </source>
</evidence>
<dbReference type="RefSeq" id="WP_380819657.1">
    <property type="nucleotide sequence ID" value="NZ_JBHTJN010000009.1"/>
</dbReference>
<accession>A0ABW3I892</accession>
<protein>
    <submittedName>
        <fullName evidence="2">YhdT family protein</fullName>
    </submittedName>
</protein>
<dbReference type="PANTHER" id="PTHR39174:SF1">
    <property type="entry name" value="INNER MEMBRANE PROTEIN"/>
    <property type="match status" value="1"/>
</dbReference>
<feature type="transmembrane region" description="Helical" evidence="1">
    <location>
        <begin position="47"/>
        <end position="68"/>
    </location>
</feature>
<dbReference type="PANTHER" id="PTHR39174">
    <property type="entry name" value="INNER MEMBRANE PROTEIN-RELATED"/>
    <property type="match status" value="1"/>
</dbReference>
<feature type="transmembrane region" description="Helical" evidence="1">
    <location>
        <begin position="16"/>
        <end position="35"/>
    </location>
</feature>
<dbReference type="InterPro" id="IPR010398">
    <property type="entry name" value="DUF997"/>
</dbReference>
<organism evidence="2 3">
    <name type="scientific">Seminibacterium arietis</name>
    <dbReference type="NCBI Taxonomy" id="1173502"/>
    <lineage>
        <taxon>Bacteria</taxon>
        <taxon>Pseudomonadati</taxon>
        <taxon>Pseudomonadota</taxon>
        <taxon>Gammaproteobacteria</taxon>
        <taxon>Pasteurellales</taxon>
        <taxon>Pasteurellaceae</taxon>
        <taxon>Seminibacterium</taxon>
    </lineage>
</organism>